<reference evidence="1" key="1">
    <citation type="submission" date="2021-02" db="EMBL/GenBank/DDBJ databases">
        <authorList>
            <person name="Nowell W R."/>
        </authorList>
    </citation>
    <scope>NUCLEOTIDE SEQUENCE</scope>
    <source>
        <strain evidence="1">Ploen Becks lab</strain>
    </source>
</reference>
<name>A0A814JT79_9BILA</name>
<dbReference type="Proteomes" id="UP000663879">
    <property type="component" value="Unassembled WGS sequence"/>
</dbReference>
<proteinExistence type="predicted"/>
<dbReference type="AlphaFoldDB" id="A0A814JT79"/>
<evidence type="ECO:0008006" key="3">
    <source>
        <dbReference type="Google" id="ProtNLM"/>
    </source>
</evidence>
<protein>
    <recommendedName>
        <fullName evidence="3">MULE transposase domain-containing protein</fullName>
    </recommendedName>
</protein>
<feature type="non-terminal residue" evidence="1">
    <location>
        <position position="1"/>
    </location>
</feature>
<comment type="caution">
    <text evidence="1">The sequence shown here is derived from an EMBL/GenBank/DDBJ whole genome shotgun (WGS) entry which is preliminary data.</text>
</comment>
<sequence>FPETDVHGCFFHLKKSLWILVQEAGLAVQYYDIENKDNLVRLYVKMMASLAFVQVDDVINDFRIVLVLWGKGELPRFHMSLWNFCDLTVQGLPHTNNNLEGWHNALQSSIKSHHNLVSLIDCLKLEQTNKDNIYIEFSALLTGVNKAKEEKLDNAIADYNSVNIESFLKYLSFVFVKNLIV</sequence>
<organism evidence="1 2">
    <name type="scientific">Brachionus calyciflorus</name>
    <dbReference type="NCBI Taxonomy" id="104777"/>
    <lineage>
        <taxon>Eukaryota</taxon>
        <taxon>Metazoa</taxon>
        <taxon>Spiralia</taxon>
        <taxon>Gnathifera</taxon>
        <taxon>Rotifera</taxon>
        <taxon>Eurotatoria</taxon>
        <taxon>Monogononta</taxon>
        <taxon>Pseudotrocha</taxon>
        <taxon>Ploima</taxon>
        <taxon>Brachionidae</taxon>
        <taxon>Brachionus</taxon>
    </lineage>
</organism>
<gene>
    <name evidence="1" type="ORF">OXX778_LOCUS18302</name>
</gene>
<dbReference type="EMBL" id="CAJNOC010005012">
    <property type="protein sequence ID" value="CAF1040026.1"/>
    <property type="molecule type" value="Genomic_DNA"/>
</dbReference>
<evidence type="ECO:0000313" key="1">
    <source>
        <dbReference type="EMBL" id="CAF1040026.1"/>
    </source>
</evidence>
<keyword evidence="2" id="KW-1185">Reference proteome</keyword>
<accession>A0A814JT79</accession>
<evidence type="ECO:0000313" key="2">
    <source>
        <dbReference type="Proteomes" id="UP000663879"/>
    </source>
</evidence>